<dbReference type="PANTHER" id="PTHR36710">
    <property type="entry name" value="PECTINESTERASE INHIBITOR-LIKE"/>
    <property type="match status" value="1"/>
</dbReference>
<dbReference type="GO" id="GO:0004857">
    <property type="term" value="F:enzyme inhibitor activity"/>
    <property type="evidence" value="ECO:0007669"/>
    <property type="project" value="InterPro"/>
</dbReference>
<organism evidence="6 7">
    <name type="scientific">Cucurbita argyrosperma subsp. sororia</name>
    <dbReference type="NCBI Taxonomy" id="37648"/>
    <lineage>
        <taxon>Eukaryota</taxon>
        <taxon>Viridiplantae</taxon>
        <taxon>Streptophyta</taxon>
        <taxon>Embryophyta</taxon>
        <taxon>Tracheophyta</taxon>
        <taxon>Spermatophyta</taxon>
        <taxon>Magnoliopsida</taxon>
        <taxon>eudicotyledons</taxon>
        <taxon>Gunneridae</taxon>
        <taxon>Pentapetalae</taxon>
        <taxon>rosids</taxon>
        <taxon>fabids</taxon>
        <taxon>Cucurbitales</taxon>
        <taxon>Cucurbitaceae</taxon>
        <taxon>Cucurbiteae</taxon>
        <taxon>Cucurbita</taxon>
    </lineage>
</organism>
<feature type="chain" id="PRO_5043652801" description="Pectinesterase inhibitor domain-containing protein" evidence="4">
    <location>
        <begin position="21"/>
        <end position="190"/>
    </location>
</feature>
<evidence type="ECO:0000256" key="3">
    <source>
        <dbReference type="ARBA" id="ARBA00038471"/>
    </source>
</evidence>
<dbReference type="InterPro" id="IPR006501">
    <property type="entry name" value="Pectinesterase_inhib_dom"/>
</dbReference>
<proteinExistence type="inferred from homology"/>
<dbReference type="NCBIfam" id="TIGR01614">
    <property type="entry name" value="PME_inhib"/>
    <property type="match status" value="1"/>
</dbReference>
<accession>A0AAV6NM36</accession>
<dbReference type="SMART" id="SM00856">
    <property type="entry name" value="PMEI"/>
    <property type="match status" value="1"/>
</dbReference>
<feature type="signal peptide" evidence="4">
    <location>
        <begin position="1"/>
        <end position="20"/>
    </location>
</feature>
<evidence type="ECO:0000259" key="5">
    <source>
        <dbReference type="SMART" id="SM00856"/>
    </source>
</evidence>
<dbReference type="Proteomes" id="UP000685013">
    <property type="component" value="Chromosome 5"/>
</dbReference>
<feature type="non-terminal residue" evidence="6">
    <location>
        <position position="1"/>
    </location>
</feature>
<name>A0AAV6NM36_9ROSI</name>
<dbReference type="Pfam" id="PF04043">
    <property type="entry name" value="PMEI"/>
    <property type="match status" value="1"/>
</dbReference>
<evidence type="ECO:0000313" key="6">
    <source>
        <dbReference type="EMBL" id="KAG6599042.1"/>
    </source>
</evidence>
<dbReference type="EMBL" id="JAGKQH010000005">
    <property type="protein sequence ID" value="KAG6599042.1"/>
    <property type="molecule type" value="Genomic_DNA"/>
</dbReference>
<evidence type="ECO:0000256" key="1">
    <source>
        <dbReference type="ARBA" id="ARBA00022729"/>
    </source>
</evidence>
<evidence type="ECO:0000256" key="4">
    <source>
        <dbReference type="SAM" id="SignalP"/>
    </source>
</evidence>
<evidence type="ECO:0000313" key="7">
    <source>
        <dbReference type="Proteomes" id="UP000685013"/>
    </source>
</evidence>
<evidence type="ECO:0000256" key="2">
    <source>
        <dbReference type="ARBA" id="ARBA00023157"/>
    </source>
</evidence>
<keyword evidence="1 4" id="KW-0732">Signal</keyword>
<dbReference type="InterPro" id="IPR052421">
    <property type="entry name" value="PCW_Enzyme_Inhibitor"/>
</dbReference>
<feature type="domain" description="Pectinesterase inhibitor" evidence="5">
    <location>
        <begin position="29"/>
        <end position="178"/>
    </location>
</feature>
<keyword evidence="7" id="KW-1185">Reference proteome</keyword>
<dbReference type="AlphaFoldDB" id="A0AAV6NM36"/>
<gene>
    <name evidence="6" type="ORF">SDJN03_08820</name>
</gene>
<protein>
    <recommendedName>
        <fullName evidence="5">Pectinesterase inhibitor domain-containing protein</fullName>
    </recommendedName>
</protein>
<dbReference type="PANTHER" id="PTHR36710:SF18">
    <property type="entry name" value="PECTINESTERASE INHIBITOR 5-RELATED"/>
    <property type="match status" value="1"/>
</dbReference>
<comment type="similarity">
    <text evidence="3">Belongs to the PMEI family.</text>
</comment>
<sequence>MNQSIVVVVLVSVLVSFVAANILDLEMEVANDFVHDTCNKTEELKDLCNSVIGSDPRDDLKTNLTSLLTIFINQTLRVVVDDHSYLYNQTLNGELDNRTLEVFKSCMNLYQMSKDSLQALLDVELLKNKNADLNMDLAQVDNFLDLCEVDFEGFTPESLTWKSRYDYVSSLLILSLRMTNLIKCNHIHYC</sequence>
<reference evidence="6 7" key="1">
    <citation type="journal article" date="2021" name="Hortic Res">
        <title>The domestication of Cucurbita argyrosperma as revealed by the genome of its wild relative.</title>
        <authorList>
            <person name="Barrera-Redondo J."/>
            <person name="Sanchez-de la Vega G."/>
            <person name="Aguirre-Liguori J.A."/>
            <person name="Castellanos-Morales G."/>
            <person name="Gutierrez-Guerrero Y.T."/>
            <person name="Aguirre-Dugua X."/>
            <person name="Aguirre-Planter E."/>
            <person name="Tenaillon M.I."/>
            <person name="Lira-Saade R."/>
            <person name="Eguiarte L.E."/>
        </authorList>
    </citation>
    <scope>NUCLEOTIDE SEQUENCE [LARGE SCALE GENOMIC DNA]</scope>
    <source>
        <strain evidence="6">JBR-2021</strain>
    </source>
</reference>
<comment type="caution">
    <text evidence="6">The sequence shown here is derived from an EMBL/GenBank/DDBJ whole genome shotgun (WGS) entry which is preliminary data.</text>
</comment>
<keyword evidence="2" id="KW-1015">Disulfide bond</keyword>